<organism evidence="2 3">
    <name type="scientific">Brevibacterium daeguense</name>
    <dbReference type="NCBI Taxonomy" id="909936"/>
    <lineage>
        <taxon>Bacteria</taxon>
        <taxon>Bacillati</taxon>
        <taxon>Actinomycetota</taxon>
        <taxon>Actinomycetes</taxon>
        <taxon>Micrococcales</taxon>
        <taxon>Brevibacteriaceae</taxon>
        <taxon>Brevibacterium</taxon>
    </lineage>
</organism>
<dbReference type="EMBL" id="BAABAZ010000004">
    <property type="protein sequence ID" value="GAA4283768.1"/>
    <property type="molecule type" value="Genomic_DNA"/>
</dbReference>
<keyword evidence="1" id="KW-0732">Signal</keyword>
<keyword evidence="3" id="KW-1185">Reference proteome</keyword>
<reference evidence="3" key="1">
    <citation type="journal article" date="2019" name="Int. J. Syst. Evol. Microbiol.">
        <title>The Global Catalogue of Microorganisms (GCM) 10K type strain sequencing project: providing services to taxonomists for standard genome sequencing and annotation.</title>
        <authorList>
            <consortium name="The Broad Institute Genomics Platform"/>
            <consortium name="The Broad Institute Genome Sequencing Center for Infectious Disease"/>
            <person name="Wu L."/>
            <person name="Ma J."/>
        </authorList>
    </citation>
    <scope>NUCLEOTIDE SEQUENCE [LARGE SCALE GENOMIC DNA]</scope>
    <source>
        <strain evidence="3">JCM 17458</strain>
    </source>
</reference>
<accession>A0ABP8EIH2</accession>
<gene>
    <name evidence="2" type="ORF">GCM10022261_12990</name>
</gene>
<evidence type="ECO:0000313" key="2">
    <source>
        <dbReference type="EMBL" id="GAA4283768.1"/>
    </source>
</evidence>
<evidence type="ECO:0000256" key="1">
    <source>
        <dbReference type="SAM" id="SignalP"/>
    </source>
</evidence>
<feature type="chain" id="PRO_5045038637" description="Carboxypeptidase regulatory-like domain-containing protein" evidence="1">
    <location>
        <begin position="25"/>
        <end position="409"/>
    </location>
</feature>
<evidence type="ECO:0000313" key="3">
    <source>
        <dbReference type="Proteomes" id="UP001501586"/>
    </source>
</evidence>
<dbReference type="Proteomes" id="UP001501586">
    <property type="component" value="Unassembled WGS sequence"/>
</dbReference>
<comment type="caution">
    <text evidence="2">The sequence shown here is derived from an EMBL/GenBank/DDBJ whole genome shotgun (WGS) entry which is preliminary data.</text>
</comment>
<sequence>MKKSLVLAPAVALAIVGLGAPAIAVTPAHTTAAAAPSSTSSEWVRVSASLPDPLTTADVKDGLEVTVKTRAGAPVSLSTVRVVTAEGHLMNLSTADREKYSGTADETGTYTVTISPDDVFNYGSSTYKPENWITVAELEEGDNVTVGIETSANNPTDKYQVEAKVVAAEEPEEPAEPVFPKVTTSDITYTEGDDEGTITISGTATPEAEVTFTQFAIMTTSGHTYYIKSDIPEVIADENGEWTLELPLSTTFGAQYRDDVFRQLSNTDDTLDEVVTGDTLSIIVSAAGKGGSKFISLTVEDAPEEPEAPAEDVVIEAPEEITREDLTEGFEVSGTNATGEHITVSVHPTEDDSKPTTFRFPGDKTEWAKTYQNIKNTEGLEAGDTLTVEVRNAKGDTSVIATETITVVE</sequence>
<proteinExistence type="predicted"/>
<feature type="signal peptide" evidence="1">
    <location>
        <begin position="1"/>
        <end position="24"/>
    </location>
</feature>
<protein>
    <recommendedName>
        <fullName evidence="4">Carboxypeptidase regulatory-like domain-containing protein</fullName>
    </recommendedName>
</protein>
<dbReference type="RefSeq" id="WP_236863835.1">
    <property type="nucleotide sequence ID" value="NZ_BAABAZ010000004.1"/>
</dbReference>
<name>A0ABP8EIH2_9MICO</name>
<evidence type="ECO:0008006" key="4">
    <source>
        <dbReference type="Google" id="ProtNLM"/>
    </source>
</evidence>